<accession>A0A561WEI1</accession>
<evidence type="ECO:0000313" key="5">
    <source>
        <dbReference type="EMBL" id="TWG22269.1"/>
    </source>
</evidence>
<dbReference type="Gene3D" id="1.10.10.10">
    <property type="entry name" value="Winged helix-like DNA-binding domain superfamily/Winged helix DNA-binding domain"/>
    <property type="match status" value="1"/>
</dbReference>
<evidence type="ECO:0000256" key="2">
    <source>
        <dbReference type="ARBA" id="ARBA00023125"/>
    </source>
</evidence>
<evidence type="ECO:0000256" key="3">
    <source>
        <dbReference type="ARBA" id="ARBA00023163"/>
    </source>
</evidence>
<dbReference type="InterPro" id="IPR001845">
    <property type="entry name" value="HTH_ArsR_DNA-bd_dom"/>
</dbReference>
<dbReference type="Pfam" id="PF12840">
    <property type="entry name" value="HTH_20"/>
    <property type="match status" value="1"/>
</dbReference>
<sequence length="197" mass="21729">MGGMTEARPEQRRMTISDPQVMRALAHPARIAIMEHLNTREGGATATECAEVVGMSPSATSYHLRALAKAGLVEQAPSRGDARERLWRTFSQSWFVDPGQDAGPEARAAEQALVEAHAARDMERTRDWLRRAAGEPPEWYDVALFNDSMLLLTAAELAELNEAVLALLRPYRQRNRQADPPAGARSVAVQYKVVPLA</sequence>
<dbReference type="EMBL" id="VIXA01000002">
    <property type="protein sequence ID" value="TWG22269.1"/>
    <property type="molecule type" value="Genomic_DNA"/>
</dbReference>
<dbReference type="SMART" id="SM00418">
    <property type="entry name" value="HTH_ARSR"/>
    <property type="match status" value="1"/>
</dbReference>
<dbReference type="InterPro" id="IPR036390">
    <property type="entry name" value="WH_DNA-bd_sf"/>
</dbReference>
<reference evidence="5 6" key="1">
    <citation type="submission" date="2019-06" db="EMBL/GenBank/DDBJ databases">
        <title>Sequencing the genomes of 1000 actinobacteria strains.</title>
        <authorList>
            <person name="Klenk H.-P."/>
        </authorList>
    </citation>
    <scope>NUCLEOTIDE SEQUENCE [LARGE SCALE GENOMIC DNA]</scope>
    <source>
        <strain evidence="5 6">DSM 102131</strain>
    </source>
</reference>
<organism evidence="5 6">
    <name type="scientific">Micromonospora palomenae</name>
    <dbReference type="NCBI Taxonomy" id="1461247"/>
    <lineage>
        <taxon>Bacteria</taxon>
        <taxon>Bacillati</taxon>
        <taxon>Actinomycetota</taxon>
        <taxon>Actinomycetes</taxon>
        <taxon>Micromonosporales</taxon>
        <taxon>Micromonosporaceae</taxon>
        <taxon>Micromonospora</taxon>
    </lineage>
</organism>
<evidence type="ECO:0000313" key="6">
    <source>
        <dbReference type="Proteomes" id="UP000319927"/>
    </source>
</evidence>
<dbReference type="AlphaFoldDB" id="A0A561WEI1"/>
<dbReference type="InterPro" id="IPR011991">
    <property type="entry name" value="ArsR-like_HTH"/>
</dbReference>
<keyword evidence="6" id="KW-1185">Reference proteome</keyword>
<keyword evidence="3" id="KW-0804">Transcription</keyword>
<protein>
    <submittedName>
        <fullName evidence="5">Helix-turn-helix protein</fullName>
    </submittedName>
</protein>
<proteinExistence type="predicted"/>
<dbReference type="CDD" id="cd00090">
    <property type="entry name" value="HTH_ARSR"/>
    <property type="match status" value="1"/>
</dbReference>
<gene>
    <name evidence="5" type="ORF">FHX75_12791</name>
</gene>
<dbReference type="GO" id="GO:0003677">
    <property type="term" value="F:DNA binding"/>
    <property type="evidence" value="ECO:0007669"/>
    <property type="project" value="UniProtKB-KW"/>
</dbReference>
<feature type="domain" description="HTH arsR-type" evidence="4">
    <location>
        <begin position="20"/>
        <end position="114"/>
    </location>
</feature>
<dbReference type="SUPFAM" id="SSF46785">
    <property type="entry name" value="Winged helix' DNA-binding domain"/>
    <property type="match status" value="1"/>
</dbReference>
<evidence type="ECO:0000256" key="1">
    <source>
        <dbReference type="ARBA" id="ARBA00023015"/>
    </source>
</evidence>
<dbReference type="GO" id="GO:0003700">
    <property type="term" value="F:DNA-binding transcription factor activity"/>
    <property type="evidence" value="ECO:0007669"/>
    <property type="project" value="InterPro"/>
</dbReference>
<dbReference type="InterPro" id="IPR036388">
    <property type="entry name" value="WH-like_DNA-bd_sf"/>
</dbReference>
<comment type="caution">
    <text evidence="5">The sequence shown here is derived from an EMBL/GenBank/DDBJ whole genome shotgun (WGS) entry which is preliminary data.</text>
</comment>
<keyword evidence="1" id="KW-0805">Transcription regulation</keyword>
<dbReference type="PANTHER" id="PTHR33154:SF15">
    <property type="entry name" value="REGULATORY PROTEIN ARSR"/>
    <property type="match status" value="1"/>
</dbReference>
<keyword evidence="2" id="KW-0238">DNA-binding</keyword>
<dbReference type="Proteomes" id="UP000319927">
    <property type="component" value="Unassembled WGS sequence"/>
</dbReference>
<dbReference type="PANTHER" id="PTHR33154">
    <property type="entry name" value="TRANSCRIPTIONAL REGULATOR, ARSR FAMILY"/>
    <property type="match status" value="1"/>
</dbReference>
<dbReference type="InterPro" id="IPR051081">
    <property type="entry name" value="HTH_MetalResp_TranReg"/>
</dbReference>
<name>A0A561WEI1_9ACTN</name>
<evidence type="ECO:0000259" key="4">
    <source>
        <dbReference type="SMART" id="SM00418"/>
    </source>
</evidence>